<keyword evidence="2" id="KW-1185">Reference proteome</keyword>
<dbReference type="KEGG" id="hir:HETIRDRAFT_165791"/>
<dbReference type="HOGENOM" id="CLU_2038368_0_0_1"/>
<evidence type="ECO:0000313" key="2">
    <source>
        <dbReference type="Proteomes" id="UP000030671"/>
    </source>
</evidence>
<proteinExistence type="predicted"/>
<dbReference type="RefSeq" id="XP_009545754.1">
    <property type="nucleotide sequence ID" value="XM_009547459.1"/>
</dbReference>
<name>W4KCP1_HETIT</name>
<dbReference type="AlphaFoldDB" id="W4KCP1"/>
<dbReference type="OrthoDB" id="432970at2759"/>
<dbReference type="Proteomes" id="UP000030671">
    <property type="component" value="Unassembled WGS sequence"/>
</dbReference>
<sequence>MIEWGGVFKNEVPEHKHMFEVELQGDLKNFFKHWPQGFRWTCCGLALSTDATIMVPGASRAHAISAEWASLSRMRSSMRRILRIMVCSCVEDLTHVPAYIMLRSPLSVVKLVPCLARMCTR</sequence>
<dbReference type="GeneID" id="20668011"/>
<dbReference type="EMBL" id="KI925457">
    <property type="protein sequence ID" value="ETW83509.1"/>
    <property type="molecule type" value="Genomic_DNA"/>
</dbReference>
<accession>W4KCP1</accession>
<organism evidence="1 2">
    <name type="scientific">Heterobasidion irregulare (strain TC 32-1)</name>
    <dbReference type="NCBI Taxonomy" id="747525"/>
    <lineage>
        <taxon>Eukaryota</taxon>
        <taxon>Fungi</taxon>
        <taxon>Dikarya</taxon>
        <taxon>Basidiomycota</taxon>
        <taxon>Agaricomycotina</taxon>
        <taxon>Agaricomycetes</taxon>
        <taxon>Russulales</taxon>
        <taxon>Bondarzewiaceae</taxon>
        <taxon>Heterobasidion</taxon>
        <taxon>Heterobasidion annosum species complex</taxon>
    </lineage>
</organism>
<reference evidence="1 2" key="1">
    <citation type="journal article" date="2012" name="New Phytol.">
        <title>Insight into trade-off between wood decay and parasitism from the genome of a fungal forest pathogen.</title>
        <authorList>
            <person name="Olson A."/>
            <person name="Aerts A."/>
            <person name="Asiegbu F."/>
            <person name="Belbahri L."/>
            <person name="Bouzid O."/>
            <person name="Broberg A."/>
            <person name="Canback B."/>
            <person name="Coutinho P.M."/>
            <person name="Cullen D."/>
            <person name="Dalman K."/>
            <person name="Deflorio G."/>
            <person name="van Diepen L.T."/>
            <person name="Dunand C."/>
            <person name="Duplessis S."/>
            <person name="Durling M."/>
            <person name="Gonthier P."/>
            <person name="Grimwood J."/>
            <person name="Fossdal C.G."/>
            <person name="Hansson D."/>
            <person name="Henrissat B."/>
            <person name="Hietala A."/>
            <person name="Himmelstrand K."/>
            <person name="Hoffmeister D."/>
            <person name="Hogberg N."/>
            <person name="James T.Y."/>
            <person name="Karlsson M."/>
            <person name="Kohler A."/>
            <person name="Kues U."/>
            <person name="Lee Y.H."/>
            <person name="Lin Y.C."/>
            <person name="Lind M."/>
            <person name="Lindquist E."/>
            <person name="Lombard V."/>
            <person name="Lucas S."/>
            <person name="Lunden K."/>
            <person name="Morin E."/>
            <person name="Murat C."/>
            <person name="Park J."/>
            <person name="Raffaello T."/>
            <person name="Rouze P."/>
            <person name="Salamov A."/>
            <person name="Schmutz J."/>
            <person name="Solheim H."/>
            <person name="Stahlberg J."/>
            <person name="Velez H."/>
            <person name="de Vries R.P."/>
            <person name="Wiebenga A."/>
            <person name="Woodward S."/>
            <person name="Yakovlev I."/>
            <person name="Garbelotto M."/>
            <person name="Martin F."/>
            <person name="Grigoriev I.V."/>
            <person name="Stenlid J."/>
        </authorList>
    </citation>
    <scope>NUCLEOTIDE SEQUENCE [LARGE SCALE GENOMIC DNA]</scope>
    <source>
        <strain evidence="1 2">TC 32-1</strain>
    </source>
</reference>
<protein>
    <submittedName>
        <fullName evidence="1">Uncharacterized protein</fullName>
    </submittedName>
</protein>
<gene>
    <name evidence="1" type="ORF">HETIRDRAFT_165791</name>
</gene>
<dbReference type="InParanoid" id="W4KCP1"/>
<evidence type="ECO:0000313" key="1">
    <source>
        <dbReference type="EMBL" id="ETW83509.1"/>
    </source>
</evidence>